<dbReference type="Proteomes" id="UP000249354">
    <property type="component" value="Unassembled WGS sequence"/>
</dbReference>
<feature type="region of interest" description="Disordered" evidence="5">
    <location>
        <begin position="517"/>
        <end position="549"/>
    </location>
</feature>
<dbReference type="Gene3D" id="1.25.40.10">
    <property type="entry name" value="Tetratricopeptide repeat domain"/>
    <property type="match status" value="2"/>
</dbReference>
<evidence type="ECO:0000313" key="7">
    <source>
        <dbReference type="EMBL" id="PZO21729.1"/>
    </source>
</evidence>
<keyword evidence="6" id="KW-0812">Transmembrane</keyword>
<dbReference type="AlphaFoldDB" id="A0A2W4UY12"/>
<dbReference type="GO" id="GO:0005092">
    <property type="term" value="F:GDP-dissociation inhibitor activity"/>
    <property type="evidence" value="ECO:0007669"/>
    <property type="project" value="TreeGrafter"/>
</dbReference>
<evidence type="ECO:0000256" key="4">
    <source>
        <dbReference type="PROSITE-ProRule" id="PRU00339"/>
    </source>
</evidence>
<gene>
    <name evidence="7" type="ORF">DCF25_04605</name>
</gene>
<dbReference type="InterPro" id="IPR011990">
    <property type="entry name" value="TPR-like_helical_dom_sf"/>
</dbReference>
<comment type="caution">
    <text evidence="7">The sequence shown here is derived from an EMBL/GenBank/DDBJ whole genome shotgun (WGS) entry which is preliminary data.</text>
</comment>
<feature type="repeat" description="TPR" evidence="4">
    <location>
        <begin position="260"/>
        <end position="293"/>
    </location>
</feature>
<reference evidence="8" key="1">
    <citation type="submission" date="2018-04" db="EMBL/GenBank/DDBJ databases">
        <authorList>
            <person name="Cornet L."/>
        </authorList>
    </citation>
    <scope>NUCLEOTIDE SEQUENCE [LARGE SCALE GENOMIC DNA]</scope>
</reference>
<keyword evidence="6" id="KW-0472">Membrane</keyword>
<reference evidence="7 8" key="2">
    <citation type="submission" date="2018-06" db="EMBL/GenBank/DDBJ databases">
        <title>Metagenomic assembly of (sub)arctic Cyanobacteria and their associated microbiome from non-axenic cultures.</title>
        <authorList>
            <person name="Baurain D."/>
        </authorList>
    </citation>
    <scope>NUCLEOTIDE SEQUENCE [LARGE SCALE GENOMIC DNA]</scope>
    <source>
        <strain evidence="7">ULC129bin1</strain>
    </source>
</reference>
<keyword evidence="3" id="KW-0677">Repeat</keyword>
<evidence type="ECO:0000256" key="3">
    <source>
        <dbReference type="ARBA" id="ARBA00022737"/>
    </source>
</evidence>
<dbReference type="PANTHER" id="PTHR45954">
    <property type="entry name" value="LD33695P"/>
    <property type="match status" value="1"/>
</dbReference>
<dbReference type="GO" id="GO:0001965">
    <property type="term" value="F:G-protein alpha-subunit binding"/>
    <property type="evidence" value="ECO:0007669"/>
    <property type="project" value="TreeGrafter"/>
</dbReference>
<evidence type="ECO:0000256" key="5">
    <source>
        <dbReference type="SAM" id="MobiDB-lite"/>
    </source>
</evidence>
<name>A0A2W4UY12_9CYAN</name>
<evidence type="ECO:0000256" key="1">
    <source>
        <dbReference type="ARBA" id="ARBA00004496"/>
    </source>
</evidence>
<dbReference type="PROSITE" id="PS50293">
    <property type="entry name" value="TPR_REGION"/>
    <property type="match status" value="2"/>
</dbReference>
<feature type="repeat" description="TPR" evidence="4">
    <location>
        <begin position="380"/>
        <end position="413"/>
    </location>
</feature>
<dbReference type="InterPro" id="IPR019734">
    <property type="entry name" value="TPR_rpt"/>
</dbReference>
<feature type="repeat" description="TPR" evidence="4">
    <location>
        <begin position="420"/>
        <end position="453"/>
    </location>
</feature>
<evidence type="ECO:0000256" key="2">
    <source>
        <dbReference type="ARBA" id="ARBA00022490"/>
    </source>
</evidence>
<proteinExistence type="predicted"/>
<keyword evidence="6" id="KW-1133">Transmembrane helix</keyword>
<feature type="repeat" description="TPR" evidence="4">
    <location>
        <begin position="340"/>
        <end position="373"/>
    </location>
</feature>
<dbReference type="SUPFAM" id="SSF48452">
    <property type="entry name" value="TPR-like"/>
    <property type="match status" value="2"/>
</dbReference>
<feature type="repeat" description="TPR" evidence="4">
    <location>
        <begin position="300"/>
        <end position="333"/>
    </location>
</feature>
<dbReference type="EMBL" id="QBMC01000018">
    <property type="protein sequence ID" value="PZO21729.1"/>
    <property type="molecule type" value="Genomic_DNA"/>
</dbReference>
<organism evidence="7 8">
    <name type="scientific">Leptolyngbya foveolarum</name>
    <dbReference type="NCBI Taxonomy" id="47253"/>
    <lineage>
        <taxon>Bacteria</taxon>
        <taxon>Bacillati</taxon>
        <taxon>Cyanobacteriota</taxon>
        <taxon>Cyanophyceae</taxon>
        <taxon>Leptolyngbyales</taxon>
        <taxon>Leptolyngbyaceae</taxon>
        <taxon>Leptolyngbya group</taxon>
        <taxon>Leptolyngbya</taxon>
    </lineage>
</organism>
<dbReference type="PANTHER" id="PTHR45954:SF1">
    <property type="entry name" value="LD33695P"/>
    <property type="match status" value="1"/>
</dbReference>
<evidence type="ECO:0000256" key="6">
    <source>
        <dbReference type="SAM" id="Phobius"/>
    </source>
</evidence>
<dbReference type="SMART" id="SM00028">
    <property type="entry name" value="TPR"/>
    <property type="match status" value="6"/>
</dbReference>
<keyword evidence="2" id="KW-0963">Cytoplasm</keyword>
<sequence>MLVTTRQRFLPQADLCLQLPGFTPDEGATFLQKKAVSTALLDGLPRLSAICNGHPLLLNLSAAWLEKTRENTLDEDGLDFFKKLFKDDLDNPEAQVEEIFERLLGKLSETLRLVLLETSVYRISISLEMAQAMQPEVTAAGLDSLETQGFLLGQGGQWRLHPLMGELVSDRRTDGLEADAQGKAIEYFQLQLQQETPSIQDYLECFHHYCERHDYEAAFDTVNLCYSWLNLSGNYRTLAAIYERLAAESAISQSSQGKYGETLNRLGITYDSQDDYAKSIDFHQQSLEIQREIDDRNGIANSLNGLGSAYFSQGDYVKASDFYQQSLAIQREIGDRHGIASSLNGLGNAYSSQGDYAKAIDFYQQSLKIQREIGDRHGIASSLGNLGSAYYSQGDYAKAINFYQQSLKIQREIGDRKGIASSLGNLGSAYYSQGDYAKAIDFQQQSLEITREIGDHKGTASSLFNLGSAYAKIDKHWKARDSYEQAKDIFTEIKLAHRVEKCDKAIQERNKIISLTPKKAPPLPAKSTEPDWLTKSMPVAPNGSTPHPLTSKRPLPKWLPYLAIAVAILILILLLQ</sequence>
<dbReference type="PROSITE" id="PS50005">
    <property type="entry name" value="TPR"/>
    <property type="match status" value="5"/>
</dbReference>
<keyword evidence="4" id="KW-0802">TPR repeat</keyword>
<dbReference type="InterPro" id="IPR052386">
    <property type="entry name" value="GPSM"/>
</dbReference>
<dbReference type="Pfam" id="PF13424">
    <property type="entry name" value="TPR_12"/>
    <property type="match status" value="3"/>
</dbReference>
<accession>A0A2W4UY12</accession>
<evidence type="ECO:0000313" key="8">
    <source>
        <dbReference type="Proteomes" id="UP000249354"/>
    </source>
</evidence>
<dbReference type="GO" id="GO:0005938">
    <property type="term" value="C:cell cortex"/>
    <property type="evidence" value="ECO:0007669"/>
    <property type="project" value="TreeGrafter"/>
</dbReference>
<feature type="transmembrane region" description="Helical" evidence="6">
    <location>
        <begin position="558"/>
        <end position="575"/>
    </location>
</feature>
<comment type="subcellular location">
    <subcellularLocation>
        <location evidence="1">Cytoplasm</location>
    </subcellularLocation>
</comment>
<protein>
    <submittedName>
        <fullName evidence="7">Uncharacterized protein</fullName>
    </submittedName>
</protein>